<dbReference type="Proteomes" id="UP000603434">
    <property type="component" value="Unassembled WGS sequence"/>
</dbReference>
<accession>A0A8J6THT3</accession>
<evidence type="ECO:0000313" key="2">
    <source>
        <dbReference type="Proteomes" id="UP000603434"/>
    </source>
</evidence>
<dbReference type="AlphaFoldDB" id="A0A8J6THT3"/>
<reference evidence="1 2" key="1">
    <citation type="submission" date="2020-08" db="EMBL/GenBank/DDBJ databases">
        <title>Bridging the membrane lipid divide: bacteria of the FCB group superphylum have the potential to synthesize archaeal ether lipids.</title>
        <authorList>
            <person name="Villanueva L."/>
            <person name="Von Meijenfeldt F.A.B."/>
            <person name="Westbye A.B."/>
            <person name="Yadav S."/>
            <person name="Hopmans E.C."/>
            <person name="Dutilh B.E."/>
            <person name="Sinninghe Damste J.S."/>
        </authorList>
    </citation>
    <scope>NUCLEOTIDE SEQUENCE [LARGE SCALE GENOMIC DNA]</scope>
    <source>
        <strain evidence="1">NIOZ-UU30</strain>
    </source>
</reference>
<comment type="caution">
    <text evidence="1">The sequence shown here is derived from an EMBL/GenBank/DDBJ whole genome shotgun (WGS) entry which is preliminary data.</text>
</comment>
<gene>
    <name evidence="1" type="ORF">H8E23_12830</name>
</gene>
<evidence type="ECO:0000313" key="1">
    <source>
        <dbReference type="EMBL" id="MBC8362270.1"/>
    </source>
</evidence>
<organism evidence="1 2">
    <name type="scientific">Candidatus Desulfatibia profunda</name>
    <dbReference type="NCBI Taxonomy" id="2841695"/>
    <lineage>
        <taxon>Bacteria</taxon>
        <taxon>Pseudomonadati</taxon>
        <taxon>Thermodesulfobacteriota</taxon>
        <taxon>Desulfobacteria</taxon>
        <taxon>Desulfobacterales</taxon>
        <taxon>Desulfobacterales incertae sedis</taxon>
        <taxon>Candidatus Desulfatibia</taxon>
    </lineage>
</organism>
<dbReference type="EMBL" id="JACNJH010000178">
    <property type="protein sequence ID" value="MBC8362270.1"/>
    <property type="molecule type" value="Genomic_DNA"/>
</dbReference>
<protein>
    <submittedName>
        <fullName evidence="1">Uncharacterized protein</fullName>
    </submittedName>
</protein>
<proteinExistence type="predicted"/>
<sequence length="66" mass="7895">MGSILKLDDHDEDKEIEFELNYLLSLTTRQRFQMMLQKAQEMRNLLKNHGYRLKLKEKIKNSGQGK</sequence>
<name>A0A8J6THT3_9BACT</name>